<dbReference type="NCBIfam" id="TIGR03156">
    <property type="entry name" value="GTP_HflX"/>
    <property type="match status" value="1"/>
</dbReference>
<dbReference type="PANTHER" id="PTHR10229:SF0">
    <property type="entry name" value="GTP-BINDING PROTEIN 6-RELATED"/>
    <property type="match status" value="1"/>
</dbReference>
<sequence length="673" mass="74640">MVATKASSLLLLVAASAAIFSPATALFVPTITTGSTSQQNTLLRDHLDKKSSHQFHAPPLLWGVVSPSSLRRGTVLMSSTDEHHQPSLFDASEFDSHDATENTAFFEDVESEFDSFDETKPTSQDEIIETTSSITMDYADNALTDEEVRILDDREERLFNYINNTQKVESCILVGVEDLSAQRKANKALRMQQRESGDLATTLDDISLSWTLEESMTEMRELIKTAGLNLGGEITQRLQEVNPRTYIGTGKVKEAQQLLDEINEKLDHRNEGTCCTVVFDAELTPGQQKALENVFNKKVIENDFLGSDNDEVVKVVDRTALILDIFAQHAKTREGKLQVDLALHEYRKPRLTRMWTHLERQSGAGGVGLRGPGETQLEVDKRILRDRILVLKDKIDNVQKQRDLHRRGRKKGGLPVLALVGYTNAGKSTLLNCLTRAGILAEDILFATLDPTTRRVKLPGYKTHPEVLLTDTVGFIQKLPTQLVAAFRATLEEVKEADVLVHLVDVSNPCWRKQEVSVTNVLEEIGAGDKPIVRVFNKLDLLDSEDAEMLKYEAACSEDFSVAISSLTGEGLSDFVAVVEDSLSDLLVPVELELPYSCGNEVNLIHEVGSIEVIDYREGGTYVMGRVPRSLAMKLDKYSVGNIEGAEPNGETEDEIDWAALGKGRHAKKDASY</sequence>
<protein>
    <submittedName>
        <fullName evidence="7">GTPase HflX family protein</fullName>
    </submittedName>
</protein>
<evidence type="ECO:0000313" key="8">
    <source>
        <dbReference type="Proteomes" id="UP001224775"/>
    </source>
</evidence>
<evidence type="ECO:0000259" key="6">
    <source>
        <dbReference type="PROSITE" id="PS51705"/>
    </source>
</evidence>
<dbReference type="PANTHER" id="PTHR10229">
    <property type="entry name" value="GTP-BINDING PROTEIN HFLX"/>
    <property type="match status" value="1"/>
</dbReference>
<evidence type="ECO:0000256" key="1">
    <source>
        <dbReference type="ARBA" id="ARBA00022723"/>
    </source>
</evidence>
<evidence type="ECO:0000256" key="4">
    <source>
        <dbReference type="ARBA" id="ARBA00023134"/>
    </source>
</evidence>
<keyword evidence="3" id="KW-0460">Magnesium</keyword>
<proteinExistence type="inferred from homology"/>
<dbReference type="GO" id="GO:0005737">
    <property type="term" value="C:cytoplasm"/>
    <property type="evidence" value="ECO:0007669"/>
    <property type="project" value="TreeGrafter"/>
</dbReference>
<accession>A0AAD8XXT6</accession>
<dbReference type="CDD" id="cd01878">
    <property type="entry name" value="HflX"/>
    <property type="match status" value="1"/>
</dbReference>
<dbReference type="InterPro" id="IPR027417">
    <property type="entry name" value="P-loop_NTPase"/>
</dbReference>
<dbReference type="InterPro" id="IPR032305">
    <property type="entry name" value="GTP-bd_M"/>
</dbReference>
<evidence type="ECO:0000256" key="2">
    <source>
        <dbReference type="ARBA" id="ARBA00022741"/>
    </source>
</evidence>
<keyword evidence="1" id="KW-0479">Metal-binding</keyword>
<dbReference type="EMBL" id="JATAAI010000034">
    <property type="protein sequence ID" value="KAK1735271.1"/>
    <property type="molecule type" value="Genomic_DNA"/>
</dbReference>
<keyword evidence="8" id="KW-1185">Reference proteome</keyword>
<gene>
    <name evidence="7" type="ORF">QTG54_013885</name>
</gene>
<keyword evidence="5" id="KW-0732">Signal</keyword>
<dbReference type="Gene3D" id="3.40.50.300">
    <property type="entry name" value="P-loop containing nucleotide triphosphate hydrolases"/>
    <property type="match status" value="1"/>
</dbReference>
<dbReference type="HAMAP" id="MF_00900">
    <property type="entry name" value="GTPase_HflX"/>
    <property type="match status" value="1"/>
</dbReference>
<dbReference type="InterPro" id="IPR006073">
    <property type="entry name" value="GTP-bd"/>
</dbReference>
<evidence type="ECO:0000313" key="7">
    <source>
        <dbReference type="EMBL" id="KAK1735271.1"/>
    </source>
</evidence>
<reference evidence="7" key="1">
    <citation type="submission" date="2023-06" db="EMBL/GenBank/DDBJ databases">
        <title>Survivors Of The Sea: Transcriptome response of Skeletonema marinoi to long-term dormancy.</title>
        <authorList>
            <person name="Pinder M.I.M."/>
            <person name="Kourtchenko O."/>
            <person name="Robertson E.K."/>
            <person name="Larsson T."/>
            <person name="Maumus F."/>
            <person name="Osuna-Cruz C.M."/>
            <person name="Vancaester E."/>
            <person name="Stenow R."/>
            <person name="Vandepoele K."/>
            <person name="Ploug H."/>
            <person name="Bruchert V."/>
            <person name="Godhe A."/>
            <person name="Topel M."/>
        </authorList>
    </citation>
    <scope>NUCLEOTIDE SEQUENCE</scope>
    <source>
        <strain evidence="7">R05AC</strain>
    </source>
</reference>
<dbReference type="Proteomes" id="UP001224775">
    <property type="component" value="Unassembled WGS sequence"/>
</dbReference>
<dbReference type="Gene3D" id="3.40.50.11060">
    <property type="entry name" value="GTPase HflX, N-terminal domain"/>
    <property type="match status" value="1"/>
</dbReference>
<keyword evidence="2" id="KW-0547">Nucleotide-binding</keyword>
<keyword evidence="4" id="KW-0342">GTP-binding</keyword>
<dbReference type="SUPFAM" id="SSF52540">
    <property type="entry name" value="P-loop containing nucleoside triphosphate hydrolases"/>
    <property type="match status" value="1"/>
</dbReference>
<dbReference type="PRINTS" id="PR00326">
    <property type="entry name" value="GTP1OBG"/>
</dbReference>
<dbReference type="GO" id="GO:0046872">
    <property type="term" value="F:metal ion binding"/>
    <property type="evidence" value="ECO:0007669"/>
    <property type="project" value="UniProtKB-KW"/>
</dbReference>
<dbReference type="PROSITE" id="PS51705">
    <property type="entry name" value="G_HFLX"/>
    <property type="match status" value="1"/>
</dbReference>
<dbReference type="InterPro" id="IPR030394">
    <property type="entry name" value="G_HFLX_dom"/>
</dbReference>
<dbReference type="AlphaFoldDB" id="A0AAD8XXT6"/>
<dbReference type="Pfam" id="PF01926">
    <property type="entry name" value="MMR_HSR1"/>
    <property type="match status" value="1"/>
</dbReference>
<feature type="signal peptide" evidence="5">
    <location>
        <begin position="1"/>
        <end position="25"/>
    </location>
</feature>
<dbReference type="InterPro" id="IPR016496">
    <property type="entry name" value="GTPase_HflX"/>
</dbReference>
<dbReference type="Gene3D" id="6.10.250.2860">
    <property type="match status" value="1"/>
</dbReference>
<organism evidence="7 8">
    <name type="scientific">Skeletonema marinoi</name>
    <dbReference type="NCBI Taxonomy" id="267567"/>
    <lineage>
        <taxon>Eukaryota</taxon>
        <taxon>Sar</taxon>
        <taxon>Stramenopiles</taxon>
        <taxon>Ochrophyta</taxon>
        <taxon>Bacillariophyta</taxon>
        <taxon>Coscinodiscophyceae</taxon>
        <taxon>Thalassiosirophycidae</taxon>
        <taxon>Thalassiosirales</taxon>
        <taxon>Skeletonemataceae</taxon>
        <taxon>Skeletonema</taxon>
        <taxon>Skeletonema marinoi-dohrnii complex</taxon>
    </lineage>
</organism>
<comment type="caution">
    <text evidence="7">The sequence shown here is derived from an EMBL/GenBank/DDBJ whole genome shotgun (WGS) entry which is preliminary data.</text>
</comment>
<feature type="domain" description="Hflx-type G" evidence="6">
    <location>
        <begin position="415"/>
        <end position="587"/>
    </location>
</feature>
<evidence type="ECO:0000256" key="3">
    <source>
        <dbReference type="ARBA" id="ARBA00022842"/>
    </source>
</evidence>
<dbReference type="InterPro" id="IPR025121">
    <property type="entry name" value="GTPase_HflX_N"/>
</dbReference>
<evidence type="ECO:0000256" key="5">
    <source>
        <dbReference type="SAM" id="SignalP"/>
    </source>
</evidence>
<dbReference type="InterPro" id="IPR042108">
    <property type="entry name" value="GTPase_HflX_N_sf"/>
</dbReference>
<dbReference type="Pfam" id="PF13167">
    <property type="entry name" value="GTP-bdg_N"/>
    <property type="match status" value="1"/>
</dbReference>
<dbReference type="GO" id="GO:0043022">
    <property type="term" value="F:ribosome binding"/>
    <property type="evidence" value="ECO:0007669"/>
    <property type="project" value="TreeGrafter"/>
</dbReference>
<dbReference type="GO" id="GO:0005525">
    <property type="term" value="F:GTP binding"/>
    <property type="evidence" value="ECO:0007669"/>
    <property type="project" value="UniProtKB-KW"/>
</dbReference>
<feature type="chain" id="PRO_5042050029" evidence="5">
    <location>
        <begin position="26"/>
        <end position="673"/>
    </location>
</feature>
<name>A0AAD8XXT6_9STRA</name>
<dbReference type="Pfam" id="PF16360">
    <property type="entry name" value="GTP-bdg_M"/>
    <property type="match status" value="1"/>
</dbReference>